<evidence type="ECO:0000256" key="2">
    <source>
        <dbReference type="ARBA" id="ARBA00023125"/>
    </source>
</evidence>
<comment type="caution">
    <text evidence="6">The sequence shown here is derived from an EMBL/GenBank/DDBJ whole genome shotgun (WGS) entry which is preliminary data.</text>
</comment>
<protein>
    <submittedName>
        <fullName evidence="6">Crp/Fnr family transcriptional regulator</fullName>
    </submittedName>
</protein>
<reference evidence="6 7" key="1">
    <citation type="submission" date="2024-04" db="EMBL/GenBank/DDBJ databases">
        <title>Novel species of the genus Ideonella isolated from streams.</title>
        <authorList>
            <person name="Lu H."/>
        </authorList>
    </citation>
    <scope>NUCLEOTIDE SEQUENCE [LARGE SCALE GENOMIC DNA]</scope>
    <source>
        <strain evidence="6 7">DXS29W</strain>
    </source>
</reference>
<proteinExistence type="predicted"/>
<name>A0ABU9BU17_9BURK</name>
<evidence type="ECO:0000259" key="5">
    <source>
        <dbReference type="PROSITE" id="PS51063"/>
    </source>
</evidence>
<dbReference type="InterPro" id="IPR036388">
    <property type="entry name" value="WH-like_DNA-bd_sf"/>
</dbReference>
<evidence type="ECO:0000256" key="3">
    <source>
        <dbReference type="ARBA" id="ARBA00023163"/>
    </source>
</evidence>
<dbReference type="Pfam" id="PF13545">
    <property type="entry name" value="HTH_Crp_2"/>
    <property type="match status" value="1"/>
</dbReference>
<dbReference type="InterPro" id="IPR036390">
    <property type="entry name" value="WH_DNA-bd_sf"/>
</dbReference>
<dbReference type="PROSITE" id="PS50042">
    <property type="entry name" value="CNMP_BINDING_3"/>
    <property type="match status" value="1"/>
</dbReference>
<dbReference type="PANTHER" id="PTHR24567:SF74">
    <property type="entry name" value="HTH-TYPE TRANSCRIPTIONAL REGULATOR ARCR"/>
    <property type="match status" value="1"/>
</dbReference>
<evidence type="ECO:0000313" key="6">
    <source>
        <dbReference type="EMBL" id="MEK8032624.1"/>
    </source>
</evidence>
<dbReference type="Gene3D" id="1.10.10.10">
    <property type="entry name" value="Winged helix-like DNA-binding domain superfamily/Winged helix DNA-binding domain"/>
    <property type="match status" value="1"/>
</dbReference>
<organism evidence="6 7">
    <name type="scientific">Ideonella lacteola</name>
    <dbReference type="NCBI Taxonomy" id="2984193"/>
    <lineage>
        <taxon>Bacteria</taxon>
        <taxon>Pseudomonadati</taxon>
        <taxon>Pseudomonadota</taxon>
        <taxon>Betaproteobacteria</taxon>
        <taxon>Burkholderiales</taxon>
        <taxon>Sphaerotilaceae</taxon>
        <taxon>Ideonella</taxon>
    </lineage>
</organism>
<evidence type="ECO:0000256" key="1">
    <source>
        <dbReference type="ARBA" id="ARBA00023015"/>
    </source>
</evidence>
<evidence type="ECO:0000313" key="7">
    <source>
        <dbReference type="Proteomes" id="UP001371218"/>
    </source>
</evidence>
<dbReference type="EMBL" id="JBBUTG010000011">
    <property type="protein sequence ID" value="MEK8032624.1"/>
    <property type="molecule type" value="Genomic_DNA"/>
</dbReference>
<feature type="domain" description="Cyclic nucleotide-binding" evidence="4">
    <location>
        <begin position="5"/>
        <end position="99"/>
    </location>
</feature>
<sequence length="223" mass="23879">MADSWFAQVPLEFRAALMELGHGVALGPGQALFARGQSAEGLCCVLEGALRVGAVQADGSESLLAFVEPGQWIGEISLIDGRPRTHDAVADGATRLWLVPQVALLGWLAAHPAHWQSIARLACAKLRMLFGVVEDIAHLPLQGRLAKRLWLVAHGYGGRAGAPRRVLQLPQEQLALMLGVSRQSTNKALRALESQGLITLRYGTIELLDLPGLAALGDRLPPD</sequence>
<dbReference type="Pfam" id="PF00027">
    <property type="entry name" value="cNMP_binding"/>
    <property type="match status" value="1"/>
</dbReference>
<dbReference type="InterPro" id="IPR012318">
    <property type="entry name" value="HTH_CRP"/>
</dbReference>
<keyword evidence="7" id="KW-1185">Reference proteome</keyword>
<dbReference type="RefSeq" id="WP_341427044.1">
    <property type="nucleotide sequence ID" value="NZ_JBBUTG010000011.1"/>
</dbReference>
<dbReference type="PANTHER" id="PTHR24567">
    <property type="entry name" value="CRP FAMILY TRANSCRIPTIONAL REGULATORY PROTEIN"/>
    <property type="match status" value="1"/>
</dbReference>
<gene>
    <name evidence="6" type="ORF">AACH06_17525</name>
</gene>
<keyword evidence="2" id="KW-0238">DNA-binding</keyword>
<dbReference type="InterPro" id="IPR050397">
    <property type="entry name" value="Env_Response_Regulators"/>
</dbReference>
<keyword evidence="1" id="KW-0805">Transcription regulation</keyword>
<dbReference type="CDD" id="cd00038">
    <property type="entry name" value="CAP_ED"/>
    <property type="match status" value="1"/>
</dbReference>
<dbReference type="Proteomes" id="UP001371218">
    <property type="component" value="Unassembled WGS sequence"/>
</dbReference>
<dbReference type="PROSITE" id="PS51063">
    <property type="entry name" value="HTH_CRP_2"/>
    <property type="match status" value="1"/>
</dbReference>
<evidence type="ECO:0000259" key="4">
    <source>
        <dbReference type="PROSITE" id="PS50042"/>
    </source>
</evidence>
<feature type="domain" description="HTH crp-type" evidence="5">
    <location>
        <begin position="139"/>
        <end position="211"/>
    </location>
</feature>
<dbReference type="InterPro" id="IPR014710">
    <property type="entry name" value="RmlC-like_jellyroll"/>
</dbReference>
<keyword evidence="3" id="KW-0804">Transcription</keyword>
<dbReference type="SUPFAM" id="SSF46785">
    <property type="entry name" value="Winged helix' DNA-binding domain"/>
    <property type="match status" value="1"/>
</dbReference>
<dbReference type="SUPFAM" id="SSF51206">
    <property type="entry name" value="cAMP-binding domain-like"/>
    <property type="match status" value="1"/>
</dbReference>
<dbReference type="SMART" id="SM00419">
    <property type="entry name" value="HTH_CRP"/>
    <property type="match status" value="1"/>
</dbReference>
<dbReference type="InterPro" id="IPR018490">
    <property type="entry name" value="cNMP-bd_dom_sf"/>
</dbReference>
<accession>A0ABU9BU17</accession>
<dbReference type="InterPro" id="IPR000595">
    <property type="entry name" value="cNMP-bd_dom"/>
</dbReference>
<dbReference type="Gene3D" id="2.60.120.10">
    <property type="entry name" value="Jelly Rolls"/>
    <property type="match status" value="1"/>
</dbReference>
<dbReference type="SMART" id="SM00100">
    <property type="entry name" value="cNMP"/>
    <property type="match status" value="1"/>
</dbReference>